<dbReference type="Pfam" id="PF00005">
    <property type="entry name" value="ABC_tran"/>
    <property type="match status" value="1"/>
</dbReference>
<sequence>MARIVLDRVDKVYSGGVKAVDGLDLEIRDGEFMVLVGPSGCGKSTALRMIAGLEEISGGKISIGEQVVNDLAPKDRDIAMVFQNYALYPHMTVEQNLAFGLKLRGTPKAEIKQKVREAAKMLGLEQFLSRKPAALSGGQRQRVAMGRAIVRQPQAFLMDEPLSNLDAKLRVSMRASLSQLHERLGVTTVYVTHDQVEAMTLGTRVCVLREGRLQQVDTPQRLFDNPVNLFVAGFIGSPAMNFVLADLTSGNGGVQVSFAGYTLPVPASVLNEKAGLQNYIGRQIILGIRPSDFEDAAHASPEWAPMAVRSSVTEELGSEINVIFTIDAPPVEHKDTADLAEDAAEGDGDMAIPLTDNRALWTARVNSRSRVRPGQHVELGVDTRRLHFFDPSSGLAIGHPDTVRRAPGPQDTVTDLHKAG</sequence>
<dbReference type="InterPro" id="IPR003439">
    <property type="entry name" value="ABC_transporter-like_ATP-bd"/>
</dbReference>
<dbReference type="NCBIfam" id="NF008653">
    <property type="entry name" value="PRK11650.1"/>
    <property type="match status" value="1"/>
</dbReference>
<dbReference type="InterPro" id="IPR008995">
    <property type="entry name" value="Mo/tungstate-bd_C_term_dom"/>
</dbReference>
<keyword evidence="2" id="KW-0547">Nucleotide-binding</keyword>
<keyword evidence="7" id="KW-1185">Reference proteome</keyword>
<dbReference type="RefSeq" id="WP_138645445.1">
    <property type="nucleotide sequence ID" value="NZ_VCKW01000055.1"/>
</dbReference>
<dbReference type="InterPro" id="IPR015855">
    <property type="entry name" value="ABC_transpr_MalK-like"/>
</dbReference>
<comment type="caution">
    <text evidence="6">The sequence shown here is derived from an EMBL/GenBank/DDBJ whole genome shotgun (WGS) entry which is preliminary data.</text>
</comment>
<organism evidence="6 7">
    <name type="scientific">Actinomadura soli</name>
    <dbReference type="NCBI Taxonomy" id="2508997"/>
    <lineage>
        <taxon>Bacteria</taxon>
        <taxon>Bacillati</taxon>
        <taxon>Actinomycetota</taxon>
        <taxon>Actinomycetes</taxon>
        <taxon>Streptosporangiales</taxon>
        <taxon>Thermomonosporaceae</taxon>
        <taxon>Actinomadura</taxon>
    </lineage>
</organism>
<dbReference type="AlphaFoldDB" id="A0A5C4JFK9"/>
<feature type="region of interest" description="Disordered" evidence="4">
    <location>
        <begin position="396"/>
        <end position="420"/>
    </location>
</feature>
<dbReference type="InterPro" id="IPR003593">
    <property type="entry name" value="AAA+_ATPase"/>
</dbReference>
<dbReference type="EMBL" id="VCKW01000055">
    <property type="protein sequence ID" value="TMR01943.1"/>
    <property type="molecule type" value="Genomic_DNA"/>
</dbReference>
<dbReference type="GO" id="GO:0008643">
    <property type="term" value="P:carbohydrate transport"/>
    <property type="evidence" value="ECO:0007669"/>
    <property type="project" value="InterPro"/>
</dbReference>
<dbReference type="Gene3D" id="3.40.50.300">
    <property type="entry name" value="P-loop containing nucleotide triphosphate hydrolases"/>
    <property type="match status" value="1"/>
</dbReference>
<gene>
    <name evidence="6" type="primary">ugpC</name>
    <name evidence="6" type="ORF">ETD83_13465</name>
</gene>
<evidence type="ECO:0000259" key="5">
    <source>
        <dbReference type="PROSITE" id="PS50893"/>
    </source>
</evidence>
<dbReference type="GO" id="GO:0055052">
    <property type="term" value="C:ATP-binding cassette (ABC) transporter complex, substrate-binding subunit-containing"/>
    <property type="evidence" value="ECO:0007669"/>
    <property type="project" value="TreeGrafter"/>
</dbReference>
<keyword evidence="1" id="KW-0813">Transport</keyword>
<accession>A0A5C4JFK9</accession>
<dbReference type="InterPro" id="IPR012340">
    <property type="entry name" value="NA-bd_OB-fold"/>
</dbReference>
<dbReference type="PROSITE" id="PS00211">
    <property type="entry name" value="ABC_TRANSPORTER_1"/>
    <property type="match status" value="1"/>
</dbReference>
<dbReference type="SUPFAM" id="SSF50331">
    <property type="entry name" value="MOP-like"/>
    <property type="match status" value="1"/>
</dbReference>
<evidence type="ECO:0000256" key="4">
    <source>
        <dbReference type="SAM" id="MobiDB-lite"/>
    </source>
</evidence>
<evidence type="ECO:0000256" key="3">
    <source>
        <dbReference type="ARBA" id="ARBA00022840"/>
    </source>
</evidence>
<dbReference type="GO" id="GO:0140359">
    <property type="term" value="F:ABC-type transporter activity"/>
    <property type="evidence" value="ECO:0007669"/>
    <property type="project" value="InterPro"/>
</dbReference>
<dbReference type="PANTHER" id="PTHR43875:SF1">
    <property type="entry name" value="OSMOPROTECTIVE COMPOUNDS UPTAKE ATP-BINDING PROTEIN GGTA"/>
    <property type="match status" value="1"/>
</dbReference>
<feature type="domain" description="ABC transporter" evidence="5">
    <location>
        <begin position="4"/>
        <end position="235"/>
    </location>
</feature>
<dbReference type="InterPro" id="IPR017871">
    <property type="entry name" value="ABC_transporter-like_CS"/>
</dbReference>
<dbReference type="Gene3D" id="2.40.50.140">
    <property type="entry name" value="Nucleic acid-binding proteins"/>
    <property type="match status" value="1"/>
</dbReference>
<protein>
    <submittedName>
        <fullName evidence="6">sn-glycerol-3-phosphate ABC transporter ATP-binding protein UgpC</fullName>
    </submittedName>
</protein>
<dbReference type="Gene3D" id="2.40.50.100">
    <property type="match status" value="2"/>
</dbReference>
<proteinExistence type="predicted"/>
<dbReference type="InterPro" id="IPR040582">
    <property type="entry name" value="OB_MalK-like"/>
</dbReference>
<dbReference type="CDD" id="cd03301">
    <property type="entry name" value="ABC_MalK_N"/>
    <property type="match status" value="1"/>
</dbReference>
<dbReference type="Pfam" id="PF17912">
    <property type="entry name" value="OB_MalK"/>
    <property type="match status" value="1"/>
</dbReference>
<dbReference type="SUPFAM" id="SSF52540">
    <property type="entry name" value="P-loop containing nucleoside triphosphate hydrolases"/>
    <property type="match status" value="1"/>
</dbReference>
<name>A0A5C4JFK9_9ACTN</name>
<keyword evidence="3 6" id="KW-0067">ATP-binding</keyword>
<evidence type="ECO:0000256" key="1">
    <source>
        <dbReference type="ARBA" id="ARBA00022448"/>
    </source>
</evidence>
<dbReference type="SMART" id="SM00382">
    <property type="entry name" value="AAA"/>
    <property type="match status" value="1"/>
</dbReference>
<dbReference type="FunFam" id="3.40.50.300:FF:000042">
    <property type="entry name" value="Maltose/maltodextrin ABC transporter, ATP-binding protein"/>
    <property type="match status" value="1"/>
</dbReference>
<dbReference type="OrthoDB" id="7838608at2"/>
<dbReference type="InterPro" id="IPR047641">
    <property type="entry name" value="ABC_transpr_MalK/UgpC-like"/>
</dbReference>
<evidence type="ECO:0000256" key="2">
    <source>
        <dbReference type="ARBA" id="ARBA00022741"/>
    </source>
</evidence>
<reference evidence="6 7" key="1">
    <citation type="submission" date="2019-05" db="EMBL/GenBank/DDBJ databases">
        <title>Draft genome sequence of Actinomadura sp. 14C53.</title>
        <authorList>
            <person name="Saricaoglu S."/>
            <person name="Isik K."/>
        </authorList>
    </citation>
    <scope>NUCLEOTIDE SEQUENCE [LARGE SCALE GENOMIC DNA]</scope>
    <source>
        <strain evidence="6 7">14C53</strain>
    </source>
</reference>
<dbReference type="PANTHER" id="PTHR43875">
    <property type="entry name" value="MALTODEXTRIN IMPORT ATP-BINDING PROTEIN MSMX"/>
    <property type="match status" value="1"/>
</dbReference>
<dbReference type="GO" id="GO:0005524">
    <property type="term" value="F:ATP binding"/>
    <property type="evidence" value="ECO:0007669"/>
    <property type="project" value="UniProtKB-KW"/>
</dbReference>
<evidence type="ECO:0000313" key="7">
    <source>
        <dbReference type="Proteomes" id="UP000309174"/>
    </source>
</evidence>
<dbReference type="InterPro" id="IPR027417">
    <property type="entry name" value="P-loop_NTPase"/>
</dbReference>
<dbReference type="GO" id="GO:0016887">
    <property type="term" value="F:ATP hydrolysis activity"/>
    <property type="evidence" value="ECO:0007669"/>
    <property type="project" value="InterPro"/>
</dbReference>
<dbReference type="PROSITE" id="PS50893">
    <property type="entry name" value="ABC_TRANSPORTER_2"/>
    <property type="match status" value="1"/>
</dbReference>
<evidence type="ECO:0000313" key="6">
    <source>
        <dbReference type="EMBL" id="TMR01943.1"/>
    </source>
</evidence>
<dbReference type="Proteomes" id="UP000309174">
    <property type="component" value="Unassembled WGS sequence"/>
</dbReference>